<name>A0A1W2CHM9_9MICO</name>
<evidence type="ECO:0000313" key="2">
    <source>
        <dbReference type="EMBL" id="SMC84138.1"/>
    </source>
</evidence>
<protein>
    <submittedName>
        <fullName evidence="2">TIGR03083 family protein</fullName>
    </submittedName>
</protein>
<dbReference type="InterPro" id="IPR024344">
    <property type="entry name" value="MDMPI_metal-binding"/>
</dbReference>
<feature type="domain" description="Mycothiol-dependent maleylpyruvate isomerase metal-binding" evidence="1">
    <location>
        <begin position="13"/>
        <end position="103"/>
    </location>
</feature>
<sequence length="212" mass="22905">MGMDRTRLWALIHEERAAMAATLESLTPEEWEHPSLCAGWSVKDVAAHVISNPQIGWAQLPGMLGRNLGRGYNSMIRREVQRLGATRTPEQVLADFATYADSTRHVPVTTAVEPLVDALVHHQDVLHPLGRSHDPDPEAAAVAADRCRLLSSLLGGWRLVRGVHMVATDVDWVRGDGPELTGPVLELLMVCAGRARAAHGLTGEGTALLPSG</sequence>
<organism evidence="2 3">
    <name type="scientific">Janibacter indicus</name>
    <dbReference type="NCBI Taxonomy" id="857417"/>
    <lineage>
        <taxon>Bacteria</taxon>
        <taxon>Bacillati</taxon>
        <taxon>Actinomycetota</taxon>
        <taxon>Actinomycetes</taxon>
        <taxon>Micrococcales</taxon>
        <taxon>Intrasporangiaceae</taxon>
        <taxon>Janibacter</taxon>
    </lineage>
</organism>
<dbReference type="AlphaFoldDB" id="A0A1W2CHM9"/>
<evidence type="ECO:0000313" key="3">
    <source>
        <dbReference type="Proteomes" id="UP000192634"/>
    </source>
</evidence>
<dbReference type="NCBIfam" id="TIGR03083">
    <property type="entry name" value="maleylpyruvate isomerase family mycothiol-dependent enzyme"/>
    <property type="match status" value="1"/>
</dbReference>
<dbReference type="GO" id="GO:0046872">
    <property type="term" value="F:metal ion binding"/>
    <property type="evidence" value="ECO:0007669"/>
    <property type="project" value="InterPro"/>
</dbReference>
<proteinExistence type="predicted"/>
<reference evidence="2 3" key="1">
    <citation type="submission" date="2017-04" db="EMBL/GenBank/DDBJ databases">
        <authorList>
            <person name="Afonso C.L."/>
            <person name="Miller P.J."/>
            <person name="Scott M.A."/>
            <person name="Spackman E."/>
            <person name="Goraichik I."/>
            <person name="Dimitrov K.M."/>
            <person name="Suarez D.L."/>
            <person name="Swayne D.E."/>
        </authorList>
    </citation>
    <scope>NUCLEOTIDE SEQUENCE [LARGE SCALE GENOMIC DNA]</scope>
    <source>
        <strain evidence="2 3">CGMCC 1.12511</strain>
    </source>
</reference>
<dbReference type="SUPFAM" id="SSF109854">
    <property type="entry name" value="DinB/YfiT-like putative metalloenzymes"/>
    <property type="match status" value="1"/>
</dbReference>
<dbReference type="EMBL" id="FWXN01000011">
    <property type="protein sequence ID" value="SMC84138.1"/>
    <property type="molecule type" value="Genomic_DNA"/>
</dbReference>
<dbReference type="Proteomes" id="UP000192634">
    <property type="component" value="Unassembled WGS sequence"/>
</dbReference>
<dbReference type="Pfam" id="PF11716">
    <property type="entry name" value="MDMPI_N"/>
    <property type="match status" value="1"/>
</dbReference>
<dbReference type="InterPro" id="IPR017517">
    <property type="entry name" value="Maleyloyr_isom"/>
</dbReference>
<gene>
    <name evidence="2" type="ORF">SAMN06296429_11196</name>
</gene>
<evidence type="ECO:0000259" key="1">
    <source>
        <dbReference type="Pfam" id="PF11716"/>
    </source>
</evidence>
<dbReference type="Gene3D" id="1.20.120.450">
    <property type="entry name" value="dinb family like domain"/>
    <property type="match status" value="1"/>
</dbReference>
<accession>A0A1W2CHM9</accession>
<dbReference type="InterPro" id="IPR034660">
    <property type="entry name" value="DinB/YfiT-like"/>
</dbReference>